<accession>A0A956NF37</accession>
<feature type="transmembrane region" description="Helical" evidence="1">
    <location>
        <begin position="89"/>
        <end position="109"/>
    </location>
</feature>
<keyword evidence="1" id="KW-1133">Transmembrane helix</keyword>
<reference evidence="2" key="2">
    <citation type="journal article" date="2021" name="Microbiome">
        <title>Successional dynamics and alternative stable states in a saline activated sludge microbial community over 9 years.</title>
        <authorList>
            <person name="Wang Y."/>
            <person name="Ye J."/>
            <person name="Ju F."/>
            <person name="Liu L."/>
            <person name="Boyd J.A."/>
            <person name="Deng Y."/>
            <person name="Parks D.H."/>
            <person name="Jiang X."/>
            <person name="Yin X."/>
            <person name="Woodcroft B.J."/>
            <person name="Tyson G.W."/>
            <person name="Hugenholtz P."/>
            <person name="Polz M.F."/>
            <person name="Zhang T."/>
        </authorList>
    </citation>
    <scope>NUCLEOTIDE SEQUENCE</scope>
    <source>
        <strain evidence="2">HKST-UBA02</strain>
    </source>
</reference>
<dbReference type="Proteomes" id="UP000739538">
    <property type="component" value="Unassembled WGS sequence"/>
</dbReference>
<comment type="caution">
    <text evidence="2">The sequence shown here is derived from an EMBL/GenBank/DDBJ whole genome shotgun (WGS) entry which is preliminary data.</text>
</comment>
<name>A0A956NF37_UNCEI</name>
<keyword evidence="1" id="KW-0812">Transmembrane</keyword>
<dbReference type="EMBL" id="JAGQHS010000115">
    <property type="protein sequence ID" value="MCA9757721.1"/>
    <property type="molecule type" value="Genomic_DNA"/>
</dbReference>
<evidence type="ECO:0000313" key="3">
    <source>
        <dbReference type="Proteomes" id="UP000739538"/>
    </source>
</evidence>
<feature type="transmembrane region" description="Helical" evidence="1">
    <location>
        <begin position="12"/>
        <end position="31"/>
    </location>
</feature>
<dbReference type="AlphaFoldDB" id="A0A956NF37"/>
<gene>
    <name evidence="2" type="ORF">KDA27_18110</name>
</gene>
<keyword evidence="1" id="KW-0472">Membrane</keyword>
<evidence type="ECO:0008006" key="4">
    <source>
        <dbReference type="Google" id="ProtNLM"/>
    </source>
</evidence>
<evidence type="ECO:0000313" key="2">
    <source>
        <dbReference type="EMBL" id="MCA9757721.1"/>
    </source>
</evidence>
<reference evidence="2" key="1">
    <citation type="submission" date="2020-04" db="EMBL/GenBank/DDBJ databases">
        <authorList>
            <person name="Zhang T."/>
        </authorList>
    </citation>
    <scope>NUCLEOTIDE SEQUENCE</scope>
    <source>
        <strain evidence="2">HKST-UBA02</strain>
    </source>
</reference>
<proteinExistence type="predicted"/>
<protein>
    <recommendedName>
        <fullName evidence="4">DUF2892 domain-containing protein</fullName>
    </recommendedName>
</protein>
<organism evidence="2 3">
    <name type="scientific">Eiseniibacteriota bacterium</name>
    <dbReference type="NCBI Taxonomy" id="2212470"/>
    <lineage>
        <taxon>Bacteria</taxon>
        <taxon>Candidatus Eiseniibacteriota</taxon>
    </lineage>
</organism>
<sequence>MRITIFQIKFLHTVICFALSFCVLFLLFSGVSNRVTSWTWIAAGALVVESLVLAAFRGTCPLTILAERQGAEHGAVTDIFLPRWMADQIFPVCGTAFVIGVALILWRVFLN</sequence>
<feature type="transmembrane region" description="Helical" evidence="1">
    <location>
        <begin position="37"/>
        <end position="56"/>
    </location>
</feature>
<evidence type="ECO:0000256" key="1">
    <source>
        <dbReference type="SAM" id="Phobius"/>
    </source>
</evidence>